<evidence type="ECO:0000256" key="3">
    <source>
        <dbReference type="ARBA" id="ARBA00022679"/>
    </source>
</evidence>
<feature type="region of interest" description="Disordered" evidence="9">
    <location>
        <begin position="23"/>
        <end position="78"/>
    </location>
</feature>
<dbReference type="CDD" id="cd23116">
    <property type="entry name" value="RING-H2_AIRP1-like"/>
    <property type="match status" value="1"/>
</dbReference>
<dbReference type="Pfam" id="PF13867">
    <property type="entry name" value="SAP30_Sin3_bdg"/>
    <property type="match status" value="1"/>
</dbReference>
<dbReference type="SUPFAM" id="SSF57850">
    <property type="entry name" value="RING/U-box"/>
    <property type="match status" value="1"/>
</dbReference>
<evidence type="ECO:0000256" key="8">
    <source>
        <dbReference type="PROSITE-ProRule" id="PRU00175"/>
    </source>
</evidence>
<organism evidence="11 12">
    <name type="scientific">Trapa natans</name>
    <name type="common">Water chestnut</name>
    <dbReference type="NCBI Taxonomy" id="22666"/>
    <lineage>
        <taxon>Eukaryota</taxon>
        <taxon>Viridiplantae</taxon>
        <taxon>Streptophyta</taxon>
        <taxon>Embryophyta</taxon>
        <taxon>Tracheophyta</taxon>
        <taxon>Spermatophyta</taxon>
        <taxon>Magnoliopsida</taxon>
        <taxon>eudicotyledons</taxon>
        <taxon>Gunneridae</taxon>
        <taxon>Pentapetalae</taxon>
        <taxon>rosids</taxon>
        <taxon>malvids</taxon>
        <taxon>Myrtales</taxon>
        <taxon>Lythraceae</taxon>
        <taxon>Trapa</taxon>
    </lineage>
</organism>
<evidence type="ECO:0000256" key="7">
    <source>
        <dbReference type="ARBA" id="ARBA00022833"/>
    </source>
</evidence>
<dbReference type="Gene3D" id="6.10.160.20">
    <property type="match status" value="1"/>
</dbReference>
<evidence type="ECO:0000259" key="10">
    <source>
        <dbReference type="PROSITE" id="PS50089"/>
    </source>
</evidence>
<evidence type="ECO:0000256" key="6">
    <source>
        <dbReference type="ARBA" id="ARBA00022786"/>
    </source>
</evidence>
<accession>A0AAN7LJA3</accession>
<dbReference type="InterPro" id="IPR025718">
    <property type="entry name" value="SAP30_Sin3-bd"/>
</dbReference>
<reference evidence="11 12" key="1">
    <citation type="journal article" date="2023" name="Hortic Res">
        <title>Pangenome of water caltrop reveals structural variations and asymmetric subgenome divergence after allopolyploidization.</title>
        <authorList>
            <person name="Zhang X."/>
            <person name="Chen Y."/>
            <person name="Wang L."/>
            <person name="Yuan Y."/>
            <person name="Fang M."/>
            <person name="Shi L."/>
            <person name="Lu R."/>
            <person name="Comes H.P."/>
            <person name="Ma Y."/>
            <person name="Chen Y."/>
            <person name="Huang G."/>
            <person name="Zhou Y."/>
            <person name="Zheng Z."/>
            <person name="Qiu Y."/>
        </authorList>
    </citation>
    <scope>NUCLEOTIDE SEQUENCE [LARGE SCALE GENOMIC DNA]</scope>
    <source>
        <strain evidence="11">F231</strain>
    </source>
</reference>
<evidence type="ECO:0000313" key="12">
    <source>
        <dbReference type="Proteomes" id="UP001346149"/>
    </source>
</evidence>
<gene>
    <name evidence="11" type="ORF">SAY86_020617</name>
</gene>
<evidence type="ECO:0000256" key="5">
    <source>
        <dbReference type="ARBA" id="ARBA00022771"/>
    </source>
</evidence>
<protein>
    <recommendedName>
        <fullName evidence="2">RING-type E3 ubiquitin transferase</fullName>
        <ecNumber evidence="2">2.3.2.27</ecNumber>
    </recommendedName>
</protein>
<dbReference type="PANTHER" id="PTHR46463">
    <property type="entry name" value="ZINC FINGER, RING/FYVE/PHD-TYPE"/>
    <property type="match status" value="1"/>
</dbReference>
<dbReference type="GO" id="GO:0008270">
    <property type="term" value="F:zinc ion binding"/>
    <property type="evidence" value="ECO:0007669"/>
    <property type="project" value="UniProtKB-KW"/>
</dbReference>
<dbReference type="AlphaFoldDB" id="A0AAN7LJA3"/>
<keyword evidence="12" id="KW-1185">Reference proteome</keyword>
<dbReference type="Proteomes" id="UP001346149">
    <property type="component" value="Unassembled WGS sequence"/>
</dbReference>
<dbReference type="PROSITE" id="PS50089">
    <property type="entry name" value="ZF_RING_2"/>
    <property type="match status" value="1"/>
</dbReference>
<sequence length="326" mass="35776">MASCKVLTNGLEVKLQRNALSVLEHPSGNGDGDPGFDSSSGSEAGEKDHSFSKSINFSKIGKPRAAKHTRPWSASASYNKPISGRMYQDAQSNIRSPRLRVNLARLGVESLCKYCRHYKLVSVNSNTSRQEMLRAVERHFSLHQFSRISEEQVTPPAHHGATTILFPGNLVDTNLDTSIPDTYRPPPTPIPYNVVLGRSLIPATHSKSDETGKIANSVSAGDSVASDNTQDISVKCLDLKLSDCKEQYDFDIQKGKELERCSPKSAEPAVPPEECPTCLEEYDADNPKVITKCEHHFHLACILEWLERSDACPVCGQEMAIGPPTS</sequence>
<dbReference type="GO" id="GO:0061630">
    <property type="term" value="F:ubiquitin protein ligase activity"/>
    <property type="evidence" value="ECO:0007669"/>
    <property type="project" value="UniProtKB-EC"/>
</dbReference>
<dbReference type="InterPro" id="IPR038291">
    <property type="entry name" value="SAP30_C_sf"/>
</dbReference>
<evidence type="ECO:0000313" key="11">
    <source>
        <dbReference type="EMBL" id="KAK4789298.1"/>
    </source>
</evidence>
<comment type="catalytic activity">
    <reaction evidence="1">
        <text>S-ubiquitinyl-[E2 ubiquitin-conjugating enzyme]-L-cysteine + [acceptor protein]-L-lysine = [E2 ubiquitin-conjugating enzyme]-L-cysteine + N(6)-ubiquitinyl-[acceptor protein]-L-lysine.</text>
        <dbReference type="EC" id="2.3.2.27"/>
    </reaction>
</comment>
<evidence type="ECO:0000256" key="1">
    <source>
        <dbReference type="ARBA" id="ARBA00000900"/>
    </source>
</evidence>
<dbReference type="InterPro" id="IPR013083">
    <property type="entry name" value="Znf_RING/FYVE/PHD"/>
</dbReference>
<dbReference type="SMART" id="SM00184">
    <property type="entry name" value="RING"/>
    <property type="match status" value="1"/>
</dbReference>
<evidence type="ECO:0000256" key="4">
    <source>
        <dbReference type="ARBA" id="ARBA00022723"/>
    </source>
</evidence>
<dbReference type="EMBL" id="JAXQNO010000011">
    <property type="protein sequence ID" value="KAK4789298.1"/>
    <property type="molecule type" value="Genomic_DNA"/>
</dbReference>
<dbReference type="PANTHER" id="PTHR46463:SF76">
    <property type="entry name" value="RING-TYPE DOMAIN-CONTAINING PROTEIN"/>
    <property type="match status" value="1"/>
</dbReference>
<keyword evidence="6" id="KW-0833">Ubl conjugation pathway</keyword>
<comment type="caution">
    <text evidence="11">The sequence shown here is derived from an EMBL/GenBank/DDBJ whole genome shotgun (WGS) entry which is preliminary data.</text>
</comment>
<dbReference type="EC" id="2.3.2.27" evidence="2"/>
<keyword evidence="3" id="KW-0808">Transferase</keyword>
<proteinExistence type="predicted"/>
<dbReference type="Pfam" id="PF13639">
    <property type="entry name" value="zf-RING_2"/>
    <property type="match status" value="1"/>
</dbReference>
<keyword evidence="5 8" id="KW-0863">Zinc-finger</keyword>
<evidence type="ECO:0000256" key="2">
    <source>
        <dbReference type="ARBA" id="ARBA00012483"/>
    </source>
</evidence>
<keyword evidence="4" id="KW-0479">Metal-binding</keyword>
<name>A0AAN7LJA3_TRANT</name>
<feature type="compositionally biased region" description="Basic residues" evidence="9">
    <location>
        <begin position="61"/>
        <end position="70"/>
    </location>
</feature>
<dbReference type="InterPro" id="IPR001841">
    <property type="entry name" value="Znf_RING"/>
</dbReference>
<dbReference type="Gene3D" id="3.30.40.10">
    <property type="entry name" value="Zinc/RING finger domain, C3HC4 (zinc finger)"/>
    <property type="match status" value="1"/>
</dbReference>
<evidence type="ECO:0000256" key="9">
    <source>
        <dbReference type="SAM" id="MobiDB-lite"/>
    </source>
</evidence>
<dbReference type="GO" id="GO:0005829">
    <property type="term" value="C:cytosol"/>
    <property type="evidence" value="ECO:0007669"/>
    <property type="project" value="TreeGrafter"/>
</dbReference>
<keyword evidence="7" id="KW-0862">Zinc</keyword>
<feature type="domain" description="RING-type" evidence="10">
    <location>
        <begin position="275"/>
        <end position="315"/>
    </location>
</feature>